<dbReference type="EMBL" id="BK015394">
    <property type="protein sequence ID" value="DAE04799.1"/>
    <property type="molecule type" value="Genomic_DNA"/>
</dbReference>
<name>A0A8S5PC98_9CAUD</name>
<proteinExistence type="predicted"/>
<evidence type="ECO:0000313" key="1">
    <source>
        <dbReference type="EMBL" id="DAE04799.1"/>
    </source>
</evidence>
<protein>
    <submittedName>
        <fullName evidence="1">Uncharacterized protein</fullName>
    </submittedName>
</protein>
<sequence>MPRKTWYYDSVEVRGMRRDSLPCASLSPYGLLTRHLRMPAVICR</sequence>
<reference evidence="1" key="1">
    <citation type="journal article" date="2021" name="Proc. Natl. Acad. Sci. U.S.A.">
        <title>A Catalog of Tens of Thousands of Viruses from Human Metagenomes Reveals Hidden Associations with Chronic Diseases.</title>
        <authorList>
            <person name="Tisza M.J."/>
            <person name="Buck C.B."/>
        </authorList>
    </citation>
    <scope>NUCLEOTIDE SEQUENCE</scope>
    <source>
        <strain evidence="1">Ctorp6</strain>
    </source>
</reference>
<organism evidence="1">
    <name type="scientific">Siphoviridae sp. ctorp6</name>
    <dbReference type="NCBI Taxonomy" id="2825673"/>
    <lineage>
        <taxon>Viruses</taxon>
        <taxon>Duplodnaviria</taxon>
        <taxon>Heunggongvirae</taxon>
        <taxon>Uroviricota</taxon>
        <taxon>Caudoviricetes</taxon>
    </lineage>
</organism>
<accession>A0A8S5PC98</accession>